<dbReference type="Pfam" id="PF13302">
    <property type="entry name" value="Acetyltransf_3"/>
    <property type="match status" value="1"/>
</dbReference>
<dbReference type="SUPFAM" id="SSF55729">
    <property type="entry name" value="Acyl-CoA N-acyltransferases (Nat)"/>
    <property type="match status" value="1"/>
</dbReference>
<dbReference type="GO" id="GO:0016747">
    <property type="term" value="F:acyltransferase activity, transferring groups other than amino-acyl groups"/>
    <property type="evidence" value="ECO:0007669"/>
    <property type="project" value="InterPro"/>
</dbReference>
<reference evidence="2 3" key="1">
    <citation type="submission" date="2019-07" db="EMBL/GenBank/DDBJ databases">
        <authorList>
            <person name="Kim J."/>
        </authorList>
    </citation>
    <scope>NUCLEOTIDE SEQUENCE [LARGE SCALE GENOMIC DNA]</scope>
    <source>
        <strain evidence="2 3">JC52</strain>
    </source>
</reference>
<dbReference type="Proteomes" id="UP000317036">
    <property type="component" value="Unassembled WGS sequence"/>
</dbReference>
<evidence type="ECO:0000313" key="3">
    <source>
        <dbReference type="Proteomes" id="UP000317036"/>
    </source>
</evidence>
<dbReference type="InterPro" id="IPR016181">
    <property type="entry name" value="Acyl_CoA_acyltransferase"/>
</dbReference>
<keyword evidence="3" id="KW-1185">Reference proteome</keyword>
<evidence type="ECO:0000313" key="2">
    <source>
        <dbReference type="EMBL" id="TVY08024.1"/>
    </source>
</evidence>
<dbReference type="PROSITE" id="PS51186">
    <property type="entry name" value="GNAT"/>
    <property type="match status" value="1"/>
</dbReference>
<accession>A0A559K7C8</accession>
<name>A0A559K7C8_9BACL</name>
<sequence>MENYKSGIYDFQALFLKHTNEYIGEAGVLSYKSNSNRGVLGYNLLPDYWGHGYATEITKALVKFSFEEMKMERVEALVADGNESSKKVLEKSGFILEGTLRNYARINNNYCNVYYYGMICKDYYGSNH</sequence>
<proteinExistence type="predicted"/>
<dbReference type="InterPro" id="IPR000182">
    <property type="entry name" value="GNAT_dom"/>
</dbReference>
<dbReference type="AlphaFoldDB" id="A0A559K7C8"/>
<comment type="caution">
    <text evidence="2">The sequence shown here is derived from an EMBL/GenBank/DDBJ whole genome shotgun (WGS) entry which is preliminary data.</text>
</comment>
<dbReference type="PANTHER" id="PTHR43792">
    <property type="entry name" value="GNAT FAMILY, PUTATIVE (AFU_ORTHOLOGUE AFUA_3G00765)-RELATED-RELATED"/>
    <property type="match status" value="1"/>
</dbReference>
<keyword evidence="2" id="KW-0808">Transferase</keyword>
<dbReference type="EMBL" id="VNJI01000028">
    <property type="protein sequence ID" value="TVY08024.1"/>
    <property type="molecule type" value="Genomic_DNA"/>
</dbReference>
<evidence type="ECO:0000259" key="1">
    <source>
        <dbReference type="PROSITE" id="PS51186"/>
    </source>
</evidence>
<protein>
    <submittedName>
        <fullName evidence="2">GNAT family N-acetyltransferase</fullName>
    </submittedName>
</protein>
<feature type="domain" description="N-acetyltransferase" evidence="1">
    <location>
        <begin position="1"/>
        <end position="121"/>
    </location>
</feature>
<dbReference type="InterPro" id="IPR051531">
    <property type="entry name" value="N-acetyltransferase"/>
</dbReference>
<organism evidence="2 3">
    <name type="scientific">Paenibacillus cremeus</name>
    <dbReference type="NCBI Taxonomy" id="2163881"/>
    <lineage>
        <taxon>Bacteria</taxon>
        <taxon>Bacillati</taxon>
        <taxon>Bacillota</taxon>
        <taxon>Bacilli</taxon>
        <taxon>Bacillales</taxon>
        <taxon>Paenibacillaceae</taxon>
        <taxon>Paenibacillus</taxon>
    </lineage>
</organism>
<dbReference type="OrthoDB" id="9798081at2"/>
<dbReference type="Gene3D" id="3.40.630.30">
    <property type="match status" value="1"/>
</dbReference>
<gene>
    <name evidence="2" type="ORF">FPZ49_20705</name>
</gene>